<sequence>MGRKKKYGKKTEIITLSINPQVLEVLDKTAEESKISRSELITRILAHTAKSKKDYARAMAKYHNAEFHYWKYQLDVWKDEM</sequence>
<organism evidence="2">
    <name type="scientific">viral metagenome</name>
    <dbReference type="NCBI Taxonomy" id="1070528"/>
    <lineage>
        <taxon>unclassified sequences</taxon>
        <taxon>metagenomes</taxon>
        <taxon>organismal metagenomes</taxon>
    </lineage>
</organism>
<dbReference type="InterPro" id="IPR002145">
    <property type="entry name" value="CopG"/>
</dbReference>
<reference evidence="2" key="1">
    <citation type="submission" date="2020-03" db="EMBL/GenBank/DDBJ databases">
        <title>The deep terrestrial virosphere.</title>
        <authorList>
            <person name="Holmfeldt K."/>
            <person name="Nilsson E."/>
            <person name="Simone D."/>
            <person name="Lopez-Fernandez M."/>
            <person name="Wu X."/>
            <person name="de Brujin I."/>
            <person name="Lundin D."/>
            <person name="Andersson A."/>
            <person name="Bertilsson S."/>
            <person name="Dopson M."/>
        </authorList>
    </citation>
    <scope>NUCLEOTIDE SEQUENCE</scope>
    <source>
        <strain evidence="2">MM415B02016</strain>
    </source>
</reference>
<name>A0A6M3IDZ3_9ZZZZ</name>
<accession>A0A6M3IDZ3</accession>
<protein>
    <submittedName>
        <fullName evidence="2">Putative ribbon-helix-helix protein repressor</fullName>
    </submittedName>
</protein>
<dbReference type="EMBL" id="MT141171">
    <property type="protein sequence ID" value="QJA55660.1"/>
    <property type="molecule type" value="Genomic_DNA"/>
</dbReference>
<evidence type="ECO:0000259" key="1">
    <source>
        <dbReference type="Pfam" id="PF01402"/>
    </source>
</evidence>
<dbReference type="AlphaFoldDB" id="A0A6M3IDZ3"/>
<dbReference type="CDD" id="cd21631">
    <property type="entry name" value="RHH_CopG_NikR-like"/>
    <property type="match status" value="1"/>
</dbReference>
<proteinExistence type="predicted"/>
<dbReference type="Pfam" id="PF01402">
    <property type="entry name" value="RHH_1"/>
    <property type="match status" value="1"/>
</dbReference>
<dbReference type="GO" id="GO:0006355">
    <property type="term" value="P:regulation of DNA-templated transcription"/>
    <property type="evidence" value="ECO:0007669"/>
    <property type="project" value="InterPro"/>
</dbReference>
<evidence type="ECO:0000313" key="2">
    <source>
        <dbReference type="EMBL" id="QJA55660.1"/>
    </source>
</evidence>
<gene>
    <name evidence="2" type="ORF">MM415B02016_0008</name>
</gene>
<feature type="domain" description="Ribbon-helix-helix protein CopG" evidence="1">
    <location>
        <begin position="14"/>
        <end position="46"/>
    </location>
</feature>